<feature type="compositionally biased region" description="Acidic residues" evidence="10">
    <location>
        <begin position="260"/>
        <end position="274"/>
    </location>
</feature>
<evidence type="ECO:0000256" key="9">
    <source>
        <dbReference type="ARBA" id="ARBA00023136"/>
    </source>
</evidence>
<dbReference type="GO" id="GO:0016747">
    <property type="term" value="F:acyltransferase activity, transferring groups other than amino-acyl groups"/>
    <property type="evidence" value="ECO:0007669"/>
    <property type="project" value="InterPro"/>
</dbReference>
<evidence type="ECO:0000256" key="5">
    <source>
        <dbReference type="ARBA" id="ARBA00022737"/>
    </source>
</evidence>
<dbReference type="Proteomes" id="UP001174997">
    <property type="component" value="Unassembled WGS sequence"/>
</dbReference>
<dbReference type="SUPFAM" id="SSF90123">
    <property type="entry name" value="ABC transporter transmembrane region"/>
    <property type="match status" value="2"/>
</dbReference>
<feature type="compositionally biased region" description="Basic and acidic residues" evidence="10">
    <location>
        <begin position="1037"/>
        <end position="1052"/>
    </location>
</feature>
<feature type="transmembrane region" description="Helical" evidence="11">
    <location>
        <begin position="530"/>
        <end position="551"/>
    </location>
</feature>
<dbReference type="InterPro" id="IPR016181">
    <property type="entry name" value="Acyl_CoA_acyltransferase"/>
</dbReference>
<comment type="subcellular location">
    <subcellularLocation>
        <location evidence="1">Membrane</location>
        <topology evidence="1">Multi-pass membrane protein</topology>
    </subcellularLocation>
</comment>
<feature type="domain" description="ABC transporter" evidence="12">
    <location>
        <begin position="1421"/>
        <end position="1659"/>
    </location>
</feature>
<dbReference type="CDD" id="cd18578">
    <property type="entry name" value="ABC_6TM_Pgp_ABCB1_D2_like"/>
    <property type="match status" value="1"/>
</dbReference>
<feature type="domain" description="ABC transmembrane type-1" evidence="13">
    <location>
        <begin position="365"/>
        <end position="677"/>
    </location>
</feature>
<dbReference type="InterPro" id="IPR036640">
    <property type="entry name" value="ABC1_TM_sf"/>
</dbReference>
<reference evidence="15" key="1">
    <citation type="submission" date="2023-06" db="EMBL/GenBank/DDBJ databases">
        <title>Genome-scale phylogeny and comparative genomics of the fungal order Sordariales.</title>
        <authorList>
            <consortium name="Lawrence Berkeley National Laboratory"/>
            <person name="Hensen N."/>
            <person name="Bonometti L."/>
            <person name="Westerberg I."/>
            <person name="Brannstrom I.O."/>
            <person name="Guillou S."/>
            <person name="Cros-Aarteil S."/>
            <person name="Calhoun S."/>
            <person name="Haridas S."/>
            <person name="Kuo A."/>
            <person name="Mondo S."/>
            <person name="Pangilinan J."/>
            <person name="Riley R."/>
            <person name="Labutti K."/>
            <person name="Andreopoulos B."/>
            <person name="Lipzen A."/>
            <person name="Chen C."/>
            <person name="Yanf M."/>
            <person name="Daum C."/>
            <person name="Ng V."/>
            <person name="Clum A."/>
            <person name="Steindorff A."/>
            <person name="Ohm R."/>
            <person name="Martin F."/>
            <person name="Silar P."/>
            <person name="Natvig D."/>
            <person name="Lalanne C."/>
            <person name="Gautier V."/>
            <person name="Ament-Velasquez S.L."/>
            <person name="Kruys A."/>
            <person name="Hutchinson M.I."/>
            <person name="Powell A.J."/>
            <person name="Barry K."/>
            <person name="Miller A.N."/>
            <person name="Grigoriev I.V."/>
            <person name="Debuchy R."/>
            <person name="Gladieux P."/>
            <person name="Thoren M.H."/>
            <person name="Johannesson H."/>
        </authorList>
    </citation>
    <scope>NUCLEOTIDE SEQUENCE</scope>
    <source>
        <strain evidence="15">CBS 307.81</strain>
    </source>
</reference>
<comment type="caution">
    <text evidence="15">The sequence shown here is derived from an EMBL/GenBank/DDBJ whole genome shotgun (WGS) entry which is preliminary data.</text>
</comment>
<evidence type="ECO:0000313" key="16">
    <source>
        <dbReference type="Proteomes" id="UP001174997"/>
    </source>
</evidence>
<dbReference type="EMBL" id="JAULSY010000068">
    <property type="protein sequence ID" value="KAK0667643.1"/>
    <property type="molecule type" value="Genomic_DNA"/>
</dbReference>
<dbReference type="GO" id="GO:0005524">
    <property type="term" value="F:ATP binding"/>
    <property type="evidence" value="ECO:0007669"/>
    <property type="project" value="UniProtKB-KW"/>
</dbReference>
<dbReference type="PROSITE" id="PS50893">
    <property type="entry name" value="ABC_TRANSPORTER_2"/>
    <property type="match status" value="2"/>
</dbReference>
<keyword evidence="5" id="KW-0677">Repeat</keyword>
<dbReference type="InterPro" id="IPR027417">
    <property type="entry name" value="P-loop_NTPase"/>
</dbReference>
<dbReference type="InterPro" id="IPR011527">
    <property type="entry name" value="ABC1_TM_dom"/>
</dbReference>
<dbReference type="InterPro" id="IPR000182">
    <property type="entry name" value="GNAT_dom"/>
</dbReference>
<evidence type="ECO:0000256" key="8">
    <source>
        <dbReference type="ARBA" id="ARBA00022989"/>
    </source>
</evidence>
<evidence type="ECO:0000259" key="12">
    <source>
        <dbReference type="PROSITE" id="PS50893"/>
    </source>
</evidence>
<evidence type="ECO:0000256" key="11">
    <source>
        <dbReference type="SAM" id="Phobius"/>
    </source>
</evidence>
<dbReference type="InterPro" id="IPR003593">
    <property type="entry name" value="AAA+_ATPase"/>
</dbReference>
<name>A0AA39ZB20_9PEZI</name>
<feature type="transmembrane region" description="Helical" evidence="11">
    <location>
        <begin position="505"/>
        <end position="524"/>
    </location>
</feature>
<evidence type="ECO:0000256" key="1">
    <source>
        <dbReference type="ARBA" id="ARBA00004141"/>
    </source>
</evidence>
<keyword evidence="3" id="KW-0813">Transport</keyword>
<feature type="domain" description="N-acetyltransferase" evidence="14">
    <location>
        <begin position="66"/>
        <end position="217"/>
    </location>
</feature>
<feature type="transmembrane region" description="Helical" evidence="11">
    <location>
        <begin position="1339"/>
        <end position="1362"/>
    </location>
</feature>
<feature type="transmembrane region" description="Helical" evidence="11">
    <location>
        <begin position="1121"/>
        <end position="1148"/>
    </location>
</feature>
<dbReference type="GO" id="GO:0005743">
    <property type="term" value="C:mitochondrial inner membrane"/>
    <property type="evidence" value="ECO:0007669"/>
    <property type="project" value="TreeGrafter"/>
</dbReference>
<dbReference type="InterPro" id="IPR039421">
    <property type="entry name" value="Type_1_exporter"/>
</dbReference>
<feature type="transmembrane region" description="Helical" evidence="11">
    <location>
        <begin position="1222"/>
        <end position="1243"/>
    </location>
</feature>
<evidence type="ECO:0000256" key="3">
    <source>
        <dbReference type="ARBA" id="ARBA00022448"/>
    </source>
</evidence>
<feature type="transmembrane region" description="Helical" evidence="11">
    <location>
        <begin position="650"/>
        <end position="676"/>
    </location>
</feature>
<protein>
    <submittedName>
        <fullName evidence="15">Multidrug resistance protein</fullName>
    </submittedName>
</protein>
<dbReference type="Gene3D" id="1.20.1560.10">
    <property type="entry name" value="ABC transporter type 1, transmembrane domain"/>
    <property type="match status" value="1"/>
</dbReference>
<comment type="similarity">
    <text evidence="2">Belongs to the ABC transporter superfamily. ABCB family. Multidrug resistance exporter (TC 3.A.1.201) subfamily.</text>
</comment>
<dbReference type="InterPro" id="IPR017871">
    <property type="entry name" value="ABC_transporter-like_CS"/>
</dbReference>
<evidence type="ECO:0000256" key="4">
    <source>
        <dbReference type="ARBA" id="ARBA00022692"/>
    </source>
</evidence>
<dbReference type="InterPro" id="IPR003439">
    <property type="entry name" value="ABC_transporter-like_ATP-bd"/>
</dbReference>
<feature type="domain" description="ABC transporter" evidence="12">
    <location>
        <begin position="714"/>
        <end position="990"/>
    </location>
</feature>
<evidence type="ECO:0000256" key="10">
    <source>
        <dbReference type="SAM" id="MobiDB-lite"/>
    </source>
</evidence>
<evidence type="ECO:0000259" key="14">
    <source>
        <dbReference type="PROSITE" id="PS51186"/>
    </source>
</evidence>
<sequence>MPYLVLPALIPDIRPCYDAYFAAFTADPSGSLLLNILFPSGVTSEEFRGAHTNGTLQWWHTSETQYTYKCVDSETGEIVGMALCDVFVKPRTEEERKMPEIGWLHGEQRTRAERVLDGLWGARERIMGGRPYVYIHAFAVDPKHQGKGAGSALVQAIVDLGNTIGLPVYLEATPTSENVYFRKGFRRVPTEIAQVVHEASVLGTKEDVGVPLMVKLPQGVYGAKVDGKKVGEVWAEWQEERKQQQQQQQQQQQAQQQQPEVEETSDEDLDDWGDLGEIRQENLPRESNTEKAGTMAVEASGEKRTHSAAASDAAADKEKALAPTTTGSTSDAPAPAEQAPQGGLLVWLKIFASASPTWIDICLLITGTIAAAGAGIPFPLMGIIFGELVDNMNDATCAAGDSEFTSASTSINGVNDPFAYEASINDKVLKLVYIAIAAMVCIYVYVLSWSLFSQRLAQRLRGQYVQALLRQPPGFFDARSAASGEVSTRLQGDMTAVQAGTSEKVGVLIASTSFFFACYVVAFIKQAKLAGILVSLIPAFLLMAMGGGFFVTKFMVISAGSQTAASNIAGEALQHVGVVQSFGMAGRLEKKFAEHVAMARGAGVKKGIAAAMQAGMLYFIAYSANALAFWQGSRMVVETIRGEGTETVGQIYTVVFLLVDACVCLGNIAPILPILGSASAAFSRLMADINAPSTIDGTSPEGAFLPVETTTGHIQLENVSFAYPSRAEQPVLRNVNLVLPAGKHTALVGLSGSGKSTIAALIARLQDPDSGIITLDGTDIKTLNVSHLRSFISLVQQEPSLLDRSILENIALGLVNSPKPEHQALKAVVESGELAELAKKGKGAIDDGNIADPAVKEVIRLVQEAAIQADAHNFISNLEKGYGTFAGPKGSLVSGGQRQRVALARALIRDPRILLLDEATAALDSTSEKKIQRAVERAAEGRTVISIAHRLSTIRNADKIVVLEAGEVVEEGVYDELMTREDGKFFAMAKLQSLGNQEAAASAVAEMGEKKDVVVVDEEEEEEEEDNSKALAASISSKDESDAEKAAKNKESAEKEAGWGSVFAGLARLVKPSFPWLLLAVFAAVIVGGTFSGSGLIFGFTVGALNPCENSPEDILDLGKFFGGLLFMLACIELLANFFAWSCFGLIAERLLYAIRVLSFRSLMEQGVEWHQSGGRNPTNLLDIITKDSAAIGGFSGSTIGTVFAIIVNFFVAIILSHIIQWKIAIVCLSVVPILLGAGFMQLRQLARYEERHAASYARATGVAVEAVQSIKTVAALSLEKEVMGSYARLLKSTRDEMVRAAAFTNIWLAISNSMSFLIYAFAYWWGSQKIMSGEADQTQFFIIVVSMLVSAQLWGQMFTLAPEFSRARTAFSRIMNVLALGTNNEIDSKRGPHGKSGAADPEAVDTVGKPATGGEPGMRITFNDVSFSYPSRPDHQILRNVSFTITPGQFVGLVGPSGAGKSTIMSLVQHLYSPSSGSILLDNVDITSSVASIKDSIAIVPQDPALFDGTVRFNVSLGSKPDHVPTQEEIEEACKLANIHDVIMAMPEGYDTECGASAGRLSGGQRQRLAIARALVRKPRLLLLDESTSALDAASEAALQEGLDKVARGTTVLAITHRLHTVKKADVIFVVEGGEVVDKGTHEELMARREGYRVNAMQQMLQ</sequence>
<dbReference type="CDD" id="cd03249">
    <property type="entry name" value="ABC_MTABC3_MDL1_MDL2"/>
    <property type="match status" value="1"/>
</dbReference>
<feature type="compositionally biased region" description="Low complexity" evidence="10">
    <location>
        <begin position="244"/>
        <end position="258"/>
    </location>
</feature>
<dbReference type="PANTHER" id="PTHR43394">
    <property type="entry name" value="ATP-DEPENDENT PERMEASE MDL1, MITOCHONDRIAL"/>
    <property type="match status" value="1"/>
</dbReference>
<dbReference type="GO" id="GO:0090374">
    <property type="term" value="P:oligopeptide export from mitochondrion"/>
    <property type="evidence" value="ECO:0007669"/>
    <property type="project" value="TreeGrafter"/>
</dbReference>
<proteinExistence type="inferred from homology"/>
<feature type="region of interest" description="Disordered" evidence="10">
    <location>
        <begin position="1014"/>
        <end position="1052"/>
    </location>
</feature>
<keyword evidence="9 11" id="KW-0472">Membrane</keyword>
<evidence type="ECO:0000256" key="7">
    <source>
        <dbReference type="ARBA" id="ARBA00022840"/>
    </source>
</evidence>
<feature type="region of interest" description="Disordered" evidence="10">
    <location>
        <begin position="1387"/>
        <end position="1412"/>
    </location>
</feature>
<evidence type="ECO:0000256" key="2">
    <source>
        <dbReference type="ARBA" id="ARBA00007577"/>
    </source>
</evidence>
<dbReference type="SMART" id="SM00382">
    <property type="entry name" value="AAA"/>
    <property type="match status" value="2"/>
</dbReference>
<evidence type="ECO:0000256" key="6">
    <source>
        <dbReference type="ARBA" id="ARBA00022741"/>
    </source>
</evidence>
<dbReference type="FunFam" id="3.40.50.300:FF:000913">
    <property type="entry name" value="ABC multidrug transporter SitT"/>
    <property type="match status" value="1"/>
</dbReference>
<dbReference type="CDD" id="cd18577">
    <property type="entry name" value="ABC_6TM_Pgp_ABCB1_D1_like"/>
    <property type="match status" value="1"/>
</dbReference>
<dbReference type="PROSITE" id="PS51186">
    <property type="entry name" value="GNAT"/>
    <property type="match status" value="1"/>
</dbReference>
<feature type="transmembrane region" description="Helical" evidence="11">
    <location>
        <begin position="608"/>
        <end position="630"/>
    </location>
</feature>
<feature type="transmembrane region" description="Helical" evidence="11">
    <location>
        <begin position="1301"/>
        <end position="1327"/>
    </location>
</feature>
<feature type="region of interest" description="Disordered" evidence="10">
    <location>
        <begin position="244"/>
        <end position="337"/>
    </location>
</feature>
<keyword evidence="4 11" id="KW-0812">Transmembrane</keyword>
<evidence type="ECO:0000313" key="15">
    <source>
        <dbReference type="EMBL" id="KAK0667643.1"/>
    </source>
</evidence>
<organism evidence="15 16">
    <name type="scientific">Cercophora samala</name>
    <dbReference type="NCBI Taxonomy" id="330535"/>
    <lineage>
        <taxon>Eukaryota</taxon>
        <taxon>Fungi</taxon>
        <taxon>Dikarya</taxon>
        <taxon>Ascomycota</taxon>
        <taxon>Pezizomycotina</taxon>
        <taxon>Sordariomycetes</taxon>
        <taxon>Sordariomycetidae</taxon>
        <taxon>Sordariales</taxon>
        <taxon>Lasiosphaeriaceae</taxon>
        <taxon>Cercophora</taxon>
    </lineage>
</organism>
<dbReference type="GO" id="GO:0016887">
    <property type="term" value="F:ATP hydrolysis activity"/>
    <property type="evidence" value="ECO:0007669"/>
    <property type="project" value="InterPro"/>
</dbReference>
<dbReference type="PROSITE" id="PS50929">
    <property type="entry name" value="ABC_TM1F"/>
    <property type="match status" value="2"/>
</dbReference>
<dbReference type="GO" id="GO:0015421">
    <property type="term" value="F:ABC-type oligopeptide transporter activity"/>
    <property type="evidence" value="ECO:0007669"/>
    <property type="project" value="TreeGrafter"/>
</dbReference>
<keyword evidence="16" id="KW-1185">Reference proteome</keyword>
<evidence type="ECO:0000259" key="13">
    <source>
        <dbReference type="PROSITE" id="PS50929"/>
    </source>
</evidence>
<gene>
    <name evidence="15" type="ORF">QBC41DRAFT_374503</name>
</gene>
<dbReference type="SUPFAM" id="SSF55729">
    <property type="entry name" value="Acyl-CoA N-acyltransferases (Nat)"/>
    <property type="match status" value="1"/>
</dbReference>
<dbReference type="Pfam" id="PF00583">
    <property type="entry name" value="Acetyltransf_1"/>
    <property type="match status" value="1"/>
</dbReference>
<keyword evidence="8 11" id="KW-1133">Transmembrane helix</keyword>
<dbReference type="Pfam" id="PF00664">
    <property type="entry name" value="ABC_membrane"/>
    <property type="match status" value="2"/>
</dbReference>
<keyword evidence="7" id="KW-0067">ATP-binding</keyword>
<dbReference type="CDD" id="cd04301">
    <property type="entry name" value="NAT_SF"/>
    <property type="match status" value="1"/>
</dbReference>
<dbReference type="PROSITE" id="PS00211">
    <property type="entry name" value="ABC_TRANSPORTER_1"/>
    <property type="match status" value="2"/>
</dbReference>
<dbReference type="Gene3D" id="3.40.630.30">
    <property type="match status" value="1"/>
</dbReference>
<feature type="transmembrane region" description="Helical" evidence="11">
    <location>
        <begin position="1190"/>
        <end position="1216"/>
    </location>
</feature>
<feature type="transmembrane region" description="Helical" evidence="11">
    <location>
        <begin position="431"/>
        <end position="452"/>
    </location>
</feature>
<keyword evidence="6" id="KW-0547">Nucleotide-binding</keyword>
<feature type="domain" description="ABC transmembrane type-1" evidence="13">
    <location>
        <begin position="1078"/>
        <end position="1367"/>
    </location>
</feature>
<dbReference type="SUPFAM" id="SSF52540">
    <property type="entry name" value="P-loop containing nucleoside triphosphate hydrolases"/>
    <property type="match status" value="2"/>
</dbReference>
<dbReference type="FunFam" id="1.20.1560.10:FF:000057">
    <property type="entry name" value="ABC multidrug transporter SitT"/>
    <property type="match status" value="1"/>
</dbReference>
<dbReference type="Gene3D" id="3.40.50.300">
    <property type="entry name" value="P-loop containing nucleotide triphosphate hydrolases"/>
    <property type="match status" value="2"/>
</dbReference>
<feature type="compositionally biased region" description="Basic and acidic residues" evidence="10">
    <location>
        <begin position="276"/>
        <end position="289"/>
    </location>
</feature>
<feature type="transmembrane region" description="Helical" evidence="11">
    <location>
        <begin position="1076"/>
        <end position="1101"/>
    </location>
</feature>
<accession>A0AA39ZB20</accession>
<dbReference type="Pfam" id="PF00005">
    <property type="entry name" value="ABC_tran"/>
    <property type="match status" value="2"/>
</dbReference>
<feature type="compositionally biased region" description="Acidic residues" evidence="10">
    <location>
        <begin position="1015"/>
        <end position="1026"/>
    </location>
</feature>
<dbReference type="PANTHER" id="PTHR43394:SF11">
    <property type="entry name" value="ATP-BINDING CASSETTE TRANSPORTER"/>
    <property type="match status" value="1"/>
</dbReference>